<protein>
    <submittedName>
        <fullName evidence="2">Uncharacterized protein</fullName>
    </submittedName>
</protein>
<accession>A0AAV1U198</accession>
<reference evidence="2" key="1">
    <citation type="submission" date="2024-01" db="EMBL/GenBank/DDBJ databases">
        <authorList>
            <person name="Webb A."/>
        </authorList>
    </citation>
    <scope>NUCLEOTIDE SEQUENCE</scope>
    <source>
        <strain evidence="2">Pm1</strain>
    </source>
</reference>
<sequence>MRPSCLPEPDNLALKVSASDNPESCGVAFESDAPSDSPEMMRSILDSSAWQFAPPAAVAADVPVARADSPRGLLRATGDELPAAEAGDELSLAARVRAASFLAAAVADEWSLTNKCSLSERMIQR</sequence>
<proteinExistence type="predicted"/>
<gene>
    <name evidence="2" type="ORF">PM001_LOCUS13561</name>
</gene>
<evidence type="ECO:0000256" key="1">
    <source>
        <dbReference type="SAM" id="MobiDB-lite"/>
    </source>
</evidence>
<dbReference type="AlphaFoldDB" id="A0AAV1U198"/>
<name>A0AAV1U198_9STRA</name>
<evidence type="ECO:0000313" key="3">
    <source>
        <dbReference type="Proteomes" id="UP001162060"/>
    </source>
</evidence>
<dbReference type="Proteomes" id="UP001162060">
    <property type="component" value="Unassembled WGS sequence"/>
</dbReference>
<evidence type="ECO:0000313" key="2">
    <source>
        <dbReference type="EMBL" id="CAK7928411.1"/>
    </source>
</evidence>
<feature type="region of interest" description="Disordered" evidence="1">
    <location>
        <begin position="15"/>
        <end position="40"/>
    </location>
</feature>
<dbReference type="EMBL" id="CAKLBY020000124">
    <property type="protein sequence ID" value="CAK7928411.1"/>
    <property type="molecule type" value="Genomic_DNA"/>
</dbReference>
<comment type="caution">
    <text evidence="2">The sequence shown here is derived from an EMBL/GenBank/DDBJ whole genome shotgun (WGS) entry which is preliminary data.</text>
</comment>
<organism evidence="2 3">
    <name type="scientific">Peronospora matthiolae</name>
    <dbReference type="NCBI Taxonomy" id="2874970"/>
    <lineage>
        <taxon>Eukaryota</taxon>
        <taxon>Sar</taxon>
        <taxon>Stramenopiles</taxon>
        <taxon>Oomycota</taxon>
        <taxon>Peronosporomycetes</taxon>
        <taxon>Peronosporales</taxon>
        <taxon>Peronosporaceae</taxon>
        <taxon>Peronospora</taxon>
    </lineage>
</organism>